<feature type="region of interest" description="Disordered" evidence="2">
    <location>
        <begin position="1"/>
        <end position="43"/>
    </location>
</feature>
<feature type="compositionally biased region" description="Basic and acidic residues" evidence="2">
    <location>
        <begin position="417"/>
        <end position="432"/>
    </location>
</feature>
<name>A0A8H7VTX1_9FUNG</name>
<evidence type="ECO:0000313" key="4">
    <source>
        <dbReference type="Proteomes" id="UP000613177"/>
    </source>
</evidence>
<evidence type="ECO:0000313" key="3">
    <source>
        <dbReference type="EMBL" id="KAG2234426.1"/>
    </source>
</evidence>
<dbReference type="Proteomes" id="UP000613177">
    <property type="component" value="Unassembled WGS sequence"/>
</dbReference>
<keyword evidence="1" id="KW-0175">Coiled coil</keyword>
<feature type="region of interest" description="Disordered" evidence="2">
    <location>
        <begin position="412"/>
        <end position="466"/>
    </location>
</feature>
<gene>
    <name evidence="3" type="ORF">INT48_007174</name>
</gene>
<keyword evidence="4" id="KW-1185">Reference proteome</keyword>
<proteinExistence type="predicted"/>
<sequence length="466" mass="53315">MSQKEDVDSISNNSTAVDTTSKNFHSSVEERKNSVHSFRVVDSQKETDSDKDLIIHSLHESLHIHKEILERIQTEKEEYKQHIEQERVEEQISVSSWKEASERVLTEQQARCKELENNIEKLRRELELKKEEYSKLEVNFYSYVKTIRVTDDDLSTIQPEISHLLSQLNNTCMGLKSKMDRQGGTQFVFDHWKDKADLIKKYMLPASEELLDTSYITLFVEKYLINTLLTRVIDIPIHLGISINDSFKEIDDWMSTRNKEWSNRLRQQICSLVVQQPGDEEARIQLAKDQLLAEIVSVLESVYPPLKKDPKKIENLIQRALKLNLAVKGQEINIERIPVEEGKTLFDAQTMKATAKGKPNGIVFLSITPTFVARDELDNEHGFTVPGKVFCVENDEKDDAVKSDDSEDVVTINDNEDVVKISDSDESVKSSDKGGVVENSDNDELVKDKDNADMVKKGDDNADVLE</sequence>
<organism evidence="3 4">
    <name type="scientific">Thamnidium elegans</name>
    <dbReference type="NCBI Taxonomy" id="101142"/>
    <lineage>
        <taxon>Eukaryota</taxon>
        <taxon>Fungi</taxon>
        <taxon>Fungi incertae sedis</taxon>
        <taxon>Mucoromycota</taxon>
        <taxon>Mucoromycotina</taxon>
        <taxon>Mucoromycetes</taxon>
        <taxon>Mucorales</taxon>
        <taxon>Mucorineae</taxon>
        <taxon>Mucoraceae</taxon>
        <taxon>Thamnidium</taxon>
    </lineage>
</organism>
<dbReference type="EMBL" id="JAEPRE010000053">
    <property type="protein sequence ID" value="KAG2234426.1"/>
    <property type="molecule type" value="Genomic_DNA"/>
</dbReference>
<dbReference type="AlphaFoldDB" id="A0A8H7VTX1"/>
<feature type="compositionally biased region" description="Basic and acidic residues" evidence="2">
    <location>
        <begin position="444"/>
        <end position="460"/>
    </location>
</feature>
<feature type="coiled-coil region" evidence="1">
    <location>
        <begin position="62"/>
        <end position="139"/>
    </location>
</feature>
<evidence type="ECO:0000256" key="1">
    <source>
        <dbReference type="SAM" id="Coils"/>
    </source>
</evidence>
<protein>
    <submittedName>
        <fullName evidence="3">Uncharacterized protein</fullName>
    </submittedName>
</protein>
<evidence type="ECO:0000256" key="2">
    <source>
        <dbReference type="SAM" id="MobiDB-lite"/>
    </source>
</evidence>
<accession>A0A8H7VTX1</accession>
<comment type="caution">
    <text evidence="3">The sequence shown here is derived from an EMBL/GenBank/DDBJ whole genome shotgun (WGS) entry which is preliminary data.</text>
</comment>
<feature type="compositionally biased region" description="Polar residues" evidence="2">
    <location>
        <begin position="8"/>
        <end position="26"/>
    </location>
</feature>
<reference evidence="3" key="1">
    <citation type="submission" date="2021-01" db="EMBL/GenBank/DDBJ databases">
        <title>Metabolic potential, ecology and presence of endohyphal bacteria is reflected in genomic diversity of Mucoromycotina.</title>
        <authorList>
            <person name="Muszewska A."/>
            <person name="Okrasinska A."/>
            <person name="Steczkiewicz K."/>
            <person name="Drgas O."/>
            <person name="Orlowska M."/>
            <person name="Perlinska-Lenart U."/>
            <person name="Aleksandrzak-Piekarczyk T."/>
            <person name="Szatraj K."/>
            <person name="Zielenkiewicz U."/>
            <person name="Pilsyk S."/>
            <person name="Malc E."/>
            <person name="Mieczkowski P."/>
            <person name="Kruszewska J.S."/>
            <person name="Biernat P."/>
            <person name="Pawlowska J."/>
        </authorList>
    </citation>
    <scope>NUCLEOTIDE SEQUENCE</scope>
    <source>
        <strain evidence="3">WA0000018081</strain>
    </source>
</reference>